<dbReference type="SUPFAM" id="SSF54523">
    <property type="entry name" value="Pili subunits"/>
    <property type="match status" value="1"/>
</dbReference>
<keyword evidence="1" id="KW-0472">Membrane</keyword>
<reference evidence="2" key="1">
    <citation type="submission" date="2016-03" db="EMBL/GenBank/DDBJ databases">
        <authorList>
            <person name="Ploux O."/>
        </authorList>
    </citation>
    <scope>NUCLEOTIDE SEQUENCE</scope>
    <source>
        <strain evidence="2">UC10</strain>
    </source>
</reference>
<proteinExistence type="predicted"/>
<dbReference type="InterPro" id="IPR045584">
    <property type="entry name" value="Pilin-like"/>
</dbReference>
<dbReference type="AlphaFoldDB" id="A0A1Y5Q3R5"/>
<protein>
    <submittedName>
        <fullName evidence="2">Type IV pilus modification protein PilV</fullName>
    </submittedName>
</protein>
<keyword evidence="1" id="KW-0812">Transmembrane</keyword>
<dbReference type="InterPro" id="IPR013362">
    <property type="entry name" value="Pilus_4_PilV"/>
</dbReference>
<evidence type="ECO:0000313" key="2">
    <source>
        <dbReference type="EMBL" id="SBV35425.1"/>
    </source>
</evidence>
<keyword evidence="1" id="KW-1133">Transmembrane helix</keyword>
<dbReference type="NCBIfam" id="TIGR02523">
    <property type="entry name" value="type_IV_pilV"/>
    <property type="match status" value="1"/>
</dbReference>
<sequence length="151" mass="15378">MSLIEVMVAVLVMAIGLLGIAAMQTVALRNSQGSLERSQAVISAYAALEAMRANRDAALAGGYNTGDFICTGPGTGSLAAADITAWINGWRTALGLTAADNASGCGNIACNAATGICEIGLRWDESHATDAAAGKKVAGSTTRTFRTKVQL</sequence>
<feature type="transmembrane region" description="Helical" evidence="1">
    <location>
        <begin position="6"/>
        <end position="28"/>
    </location>
</feature>
<accession>A0A1Y5Q3R5</accession>
<organism evidence="2">
    <name type="scientific">uncultured Stenotrophomonas sp</name>
    <dbReference type="NCBI Taxonomy" id="165438"/>
    <lineage>
        <taxon>Bacteria</taxon>
        <taxon>Pseudomonadati</taxon>
        <taxon>Pseudomonadota</taxon>
        <taxon>Gammaproteobacteria</taxon>
        <taxon>Lysobacterales</taxon>
        <taxon>Lysobacteraceae</taxon>
        <taxon>Stenotrophomonas</taxon>
        <taxon>environmental samples</taxon>
    </lineage>
</organism>
<gene>
    <name evidence="2" type="ORF">STPYR_10355</name>
</gene>
<evidence type="ECO:0000256" key="1">
    <source>
        <dbReference type="SAM" id="Phobius"/>
    </source>
</evidence>
<dbReference type="EMBL" id="FLTS01000001">
    <property type="protein sequence ID" value="SBV35425.1"/>
    <property type="molecule type" value="Genomic_DNA"/>
</dbReference>
<name>A0A1Y5Q3R5_9GAMM</name>